<evidence type="ECO:0000256" key="2">
    <source>
        <dbReference type="SAM" id="Phobius"/>
    </source>
</evidence>
<keyword evidence="2" id="KW-0812">Transmembrane</keyword>
<protein>
    <submittedName>
        <fullName evidence="3">Uncharacterized protein</fullName>
    </submittedName>
</protein>
<dbReference type="AlphaFoldDB" id="A0A382M881"/>
<feature type="region of interest" description="Disordered" evidence="1">
    <location>
        <begin position="181"/>
        <end position="201"/>
    </location>
</feature>
<name>A0A382M881_9ZZZZ</name>
<gene>
    <name evidence="3" type="ORF">METZ01_LOCUS297943</name>
</gene>
<reference evidence="3" key="1">
    <citation type="submission" date="2018-05" db="EMBL/GenBank/DDBJ databases">
        <authorList>
            <person name="Lanie J.A."/>
            <person name="Ng W.-L."/>
            <person name="Kazmierczak K.M."/>
            <person name="Andrzejewski T.M."/>
            <person name="Davidsen T.M."/>
            <person name="Wayne K.J."/>
            <person name="Tettelin H."/>
            <person name="Glass J.I."/>
            <person name="Rusch D."/>
            <person name="Podicherti R."/>
            <person name="Tsui H.-C.T."/>
            <person name="Winkler M.E."/>
        </authorList>
    </citation>
    <scope>NUCLEOTIDE SEQUENCE</scope>
</reference>
<feature type="transmembrane region" description="Helical" evidence="2">
    <location>
        <begin position="49"/>
        <end position="68"/>
    </location>
</feature>
<evidence type="ECO:0000313" key="3">
    <source>
        <dbReference type="EMBL" id="SVC45089.1"/>
    </source>
</evidence>
<feature type="transmembrane region" description="Helical" evidence="2">
    <location>
        <begin position="98"/>
        <end position="116"/>
    </location>
</feature>
<keyword evidence="2" id="KW-0472">Membrane</keyword>
<organism evidence="3">
    <name type="scientific">marine metagenome</name>
    <dbReference type="NCBI Taxonomy" id="408172"/>
    <lineage>
        <taxon>unclassified sequences</taxon>
        <taxon>metagenomes</taxon>
        <taxon>ecological metagenomes</taxon>
    </lineage>
</organism>
<dbReference type="EMBL" id="UINC01091933">
    <property type="protein sequence ID" value="SVC45089.1"/>
    <property type="molecule type" value="Genomic_DNA"/>
</dbReference>
<accession>A0A382M881</accession>
<sequence>MDQIAYEQEQQRRENRREMWIIITTFLLSFFVLFKLYKSKYEANFLMDPVAIVLCVAIFLSYGFGWDATDGIKGFPKNLDELLLAINPMNYPTPGYKLLYFIGLGSLITLLIRNIGKSNFFWGVIQTFYQVIILGFIGILLLLAMFKGGEKISKAVKENKKEIATGAGIGAGFFGAKALSKKRKEKKNKPLTVPDSMKKKE</sequence>
<evidence type="ECO:0000256" key="1">
    <source>
        <dbReference type="SAM" id="MobiDB-lite"/>
    </source>
</evidence>
<feature type="transmembrane region" description="Helical" evidence="2">
    <location>
        <begin position="20"/>
        <end position="37"/>
    </location>
</feature>
<feature type="transmembrane region" description="Helical" evidence="2">
    <location>
        <begin position="128"/>
        <end position="146"/>
    </location>
</feature>
<keyword evidence="2" id="KW-1133">Transmembrane helix</keyword>
<proteinExistence type="predicted"/>